<dbReference type="GO" id="GO:0006635">
    <property type="term" value="P:fatty acid beta-oxidation"/>
    <property type="evidence" value="ECO:0007669"/>
    <property type="project" value="TreeGrafter"/>
</dbReference>
<dbReference type="GO" id="GO:0003985">
    <property type="term" value="F:acetyl-CoA C-acetyltransferase activity"/>
    <property type="evidence" value="ECO:0007669"/>
    <property type="project" value="TreeGrafter"/>
</dbReference>
<proteinExistence type="inferred from homology"/>
<dbReference type="AlphaFoldDB" id="A0A0C2C210"/>
<keyword evidence="2" id="KW-0808">Transferase</keyword>
<dbReference type="PANTHER" id="PTHR18919:SF133">
    <property type="entry name" value="ACETYL-COA C-ACETYLTRANSFERASE"/>
    <property type="match status" value="1"/>
</dbReference>
<dbReference type="InterPro" id="IPR016039">
    <property type="entry name" value="Thiolase-like"/>
</dbReference>
<evidence type="ECO:0000313" key="6">
    <source>
        <dbReference type="Proteomes" id="UP000054047"/>
    </source>
</evidence>
<dbReference type="InterPro" id="IPR020615">
    <property type="entry name" value="Thiolase_acyl_enz_int_AS"/>
</dbReference>
<evidence type="ECO:0000256" key="3">
    <source>
        <dbReference type="ARBA" id="ARBA00023315"/>
    </source>
</evidence>
<dbReference type="Pfam" id="PF00108">
    <property type="entry name" value="Thiolase_N"/>
    <property type="match status" value="1"/>
</dbReference>
<evidence type="ECO:0000256" key="1">
    <source>
        <dbReference type="ARBA" id="ARBA00010982"/>
    </source>
</evidence>
<keyword evidence="3" id="KW-0012">Acyltransferase</keyword>
<accession>A0A0C2C210</accession>
<feature type="non-terminal residue" evidence="5">
    <location>
        <position position="127"/>
    </location>
</feature>
<protein>
    <submittedName>
        <fullName evidence="5">Thiolase protein</fullName>
    </submittedName>
</protein>
<dbReference type="SUPFAM" id="SSF53901">
    <property type="entry name" value="Thiolase-like"/>
    <property type="match status" value="1"/>
</dbReference>
<dbReference type="Proteomes" id="UP000054047">
    <property type="component" value="Unassembled WGS sequence"/>
</dbReference>
<dbReference type="OrthoDB" id="5858513at2759"/>
<dbReference type="InterPro" id="IPR020616">
    <property type="entry name" value="Thiolase_N"/>
</dbReference>
<dbReference type="PANTHER" id="PTHR18919">
    <property type="entry name" value="ACETYL-COA C-ACYLTRANSFERASE"/>
    <property type="match status" value="1"/>
</dbReference>
<dbReference type="EMBL" id="KN750195">
    <property type="protein sequence ID" value="KIH50283.1"/>
    <property type="molecule type" value="Genomic_DNA"/>
</dbReference>
<name>A0A0C2C210_9BILA</name>
<sequence length="127" mass="13344">MNSVVFEACKVFILSGVRTPIASFRGSFSTVSAVELAAIAARSAIERSGVSSDEIEETFVGCVFSANCGQNVARQVAISVGIPKSSQAVTVNKVCSSSMKALAFAHMSIRTGYRKKVLVAGCENMSQ</sequence>
<evidence type="ECO:0000313" key="5">
    <source>
        <dbReference type="EMBL" id="KIH50283.1"/>
    </source>
</evidence>
<reference evidence="5 6" key="1">
    <citation type="submission" date="2013-12" db="EMBL/GenBank/DDBJ databases">
        <title>Draft genome of the parsitic nematode Ancylostoma duodenale.</title>
        <authorList>
            <person name="Mitreva M."/>
        </authorList>
    </citation>
    <scope>NUCLEOTIDE SEQUENCE [LARGE SCALE GENOMIC DNA]</scope>
    <source>
        <strain evidence="5 6">Zhejiang</strain>
    </source>
</reference>
<keyword evidence="6" id="KW-1185">Reference proteome</keyword>
<evidence type="ECO:0000259" key="4">
    <source>
        <dbReference type="Pfam" id="PF00108"/>
    </source>
</evidence>
<gene>
    <name evidence="5" type="ORF">ANCDUO_19639</name>
</gene>
<feature type="domain" description="Thiolase N-terminal" evidence="4">
    <location>
        <begin position="11"/>
        <end position="127"/>
    </location>
</feature>
<dbReference type="PROSITE" id="PS00098">
    <property type="entry name" value="THIOLASE_1"/>
    <property type="match status" value="1"/>
</dbReference>
<comment type="similarity">
    <text evidence="1">Belongs to the thiolase-like superfamily. Thiolase family.</text>
</comment>
<evidence type="ECO:0000256" key="2">
    <source>
        <dbReference type="ARBA" id="ARBA00022679"/>
    </source>
</evidence>
<dbReference type="GO" id="GO:0005739">
    <property type="term" value="C:mitochondrion"/>
    <property type="evidence" value="ECO:0007669"/>
    <property type="project" value="TreeGrafter"/>
</dbReference>
<organism evidence="5 6">
    <name type="scientific">Ancylostoma duodenale</name>
    <dbReference type="NCBI Taxonomy" id="51022"/>
    <lineage>
        <taxon>Eukaryota</taxon>
        <taxon>Metazoa</taxon>
        <taxon>Ecdysozoa</taxon>
        <taxon>Nematoda</taxon>
        <taxon>Chromadorea</taxon>
        <taxon>Rhabditida</taxon>
        <taxon>Rhabditina</taxon>
        <taxon>Rhabditomorpha</taxon>
        <taxon>Strongyloidea</taxon>
        <taxon>Ancylostomatidae</taxon>
        <taxon>Ancylostomatinae</taxon>
        <taxon>Ancylostoma</taxon>
    </lineage>
</organism>
<dbReference type="Gene3D" id="3.40.47.10">
    <property type="match status" value="1"/>
</dbReference>